<proteinExistence type="predicted"/>
<feature type="region of interest" description="Disordered" evidence="5">
    <location>
        <begin position="258"/>
        <end position="308"/>
    </location>
</feature>
<dbReference type="NCBIfam" id="TIGR01197">
    <property type="entry name" value="nramp"/>
    <property type="match status" value="1"/>
</dbReference>
<evidence type="ECO:0000256" key="2">
    <source>
        <dbReference type="ARBA" id="ARBA00022692"/>
    </source>
</evidence>
<dbReference type="InterPro" id="IPR001046">
    <property type="entry name" value="NRAMP_fam"/>
</dbReference>
<feature type="transmembrane region" description="Helical" evidence="6">
    <location>
        <begin position="427"/>
        <end position="445"/>
    </location>
</feature>
<feature type="compositionally biased region" description="Basic and acidic residues" evidence="5">
    <location>
        <begin position="272"/>
        <end position="295"/>
    </location>
</feature>
<dbReference type="EMBL" id="MU167283">
    <property type="protein sequence ID" value="KAG0145082.1"/>
    <property type="molecule type" value="Genomic_DNA"/>
</dbReference>
<keyword evidence="2 6" id="KW-0812">Transmembrane</keyword>
<dbReference type="OrthoDB" id="409173at2759"/>
<dbReference type="NCBIfam" id="NF037982">
    <property type="entry name" value="Nramp_1"/>
    <property type="match status" value="1"/>
</dbReference>
<evidence type="ECO:0000313" key="7">
    <source>
        <dbReference type="EMBL" id="KAG0145082.1"/>
    </source>
</evidence>
<feature type="region of interest" description="Disordered" evidence="5">
    <location>
        <begin position="1"/>
        <end position="22"/>
    </location>
</feature>
<protein>
    <recommendedName>
        <fullName evidence="9">Natural resistance-associated macrophage protein</fullName>
    </recommendedName>
</protein>
<reference evidence="7" key="1">
    <citation type="submission" date="2013-11" db="EMBL/GenBank/DDBJ databases">
        <title>Genome sequence of the fusiform rust pathogen reveals effectors for host alternation and coevolution with pine.</title>
        <authorList>
            <consortium name="DOE Joint Genome Institute"/>
            <person name="Smith K."/>
            <person name="Pendleton A."/>
            <person name="Kubisiak T."/>
            <person name="Anderson C."/>
            <person name="Salamov A."/>
            <person name="Aerts A."/>
            <person name="Riley R."/>
            <person name="Clum A."/>
            <person name="Lindquist E."/>
            <person name="Ence D."/>
            <person name="Campbell M."/>
            <person name="Kronenberg Z."/>
            <person name="Feau N."/>
            <person name="Dhillon B."/>
            <person name="Hamelin R."/>
            <person name="Burleigh J."/>
            <person name="Smith J."/>
            <person name="Yandell M."/>
            <person name="Nelson C."/>
            <person name="Grigoriev I."/>
            <person name="Davis J."/>
        </authorList>
    </citation>
    <scope>NUCLEOTIDE SEQUENCE</scope>
    <source>
        <strain evidence="7">G11</strain>
    </source>
</reference>
<dbReference type="PRINTS" id="PR00447">
    <property type="entry name" value="NATRESASSCMP"/>
</dbReference>
<evidence type="ECO:0008006" key="9">
    <source>
        <dbReference type="Google" id="ProtNLM"/>
    </source>
</evidence>
<evidence type="ECO:0000256" key="6">
    <source>
        <dbReference type="SAM" id="Phobius"/>
    </source>
</evidence>
<accession>A0A9P6NJ22</accession>
<sequence>MSANLATLYRNDGQEESRSATPARAPGILGVLKRHSKFIGPGVVASVTFYDPGNWATDLQAGSKFGSSHLFVLLIAISFAVYLQVLACRLGYISGKDLSQNCRTALHSRPKKTKLWRWLGLYPLWLLLEIGVIFADVGELLGSAIAYNLLIPKLPLWGGVLLTFFDVFFALIFFRKGKESKKSMKIFEIVITIVVMTVVIASLILLFKVKPDWTRAMRGFLPSLDVGKGTGLYTAIGIIGATVGPHSILLGSSLATMERDGNSEPESEESLELEKSDTIDSEKTLPSRHNNRIDHGGSQGMIGQKTADSTVRTRSLTSCRSYLAHATFDIAASLFTLPLIVNAAILLVASTTFFYVVNLKPFAEREEADIEAVYALLKIKLGPALAFLFAFSLLLSGQAASLTITMAGQSLSAGFLAWETNPLLRRLITRTIGIIPSAIVAVLLGKEGVNKMLIASQVAISVVLPFSIIPLAFFTGQESVMSINCSEEKQSFDSEIEVPTVRFRADSLTIEPQKRPQGLSPLQKYYKNSGARLGEKPVIRRLDTSSSGDMAIAMFGRGSRTHSFANPLFIKITSGFIVIIITLANIYAIIQAAQDKT</sequence>
<feature type="transmembrane region" description="Helical" evidence="6">
    <location>
        <begin position="384"/>
        <end position="407"/>
    </location>
</feature>
<dbReference type="PANTHER" id="PTHR11706:SF101">
    <property type="entry name" value="MANGANESE TRANSPORTER SMF1"/>
    <property type="match status" value="1"/>
</dbReference>
<dbReference type="GO" id="GO:0005384">
    <property type="term" value="F:manganese ion transmembrane transporter activity"/>
    <property type="evidence" value="ECO:0007669"/>
    <property type="project" value="TreeGrafter"/>
</dbReference>
<feature type="transmembrane region" description="Helical" evidence="6">
    <location>
        <begin position="568"/>
        <end position="590"/>
    </location>
</feature>
<comment type="subcellular location">
    <subcellularLocation>
        <location evidence="1">Membrane</location>
        <topology evidence="1">Multi-pass membrane protein</topology>
    </subcellularLocation>
</comment>
<dbReference type="PANTHER" id="PTHR11706">
    <property type="entry name" value="SOLUTE CARRIER PROTEIN FAMILY 11 MEMBER"/>
    <property type="match status" value="1"/>
</dbReference>
<dbReference type="GO" id="GO:0015086">
    <property type="term" value="F:cadmium ion transmembrane transporter activity"/>
    <property type="evidence" value="ECO:0007669"/>
    <property type="project" value="TreeGrafter"/>
</dbReference>
<comment type="caution">
    <text evidence="7">The sequence shown here is derived from an EMBL/GenBank/DDBJ whole genome shotgun (WGS) entry which is preliminary data.</text>
</comment>
<dbReference type="GO" id="GO:0034755">
    <property type="term" value="P:iron ion transmembrane transport"/>
    <property type="evidence" value="ECO:0007669"/>
    <property type="project" value="TreeGrafter"/>
</dbReference>
<keyword evidence="8" id="KW-1185">Reference proteome</keyword>
<feature type="transmembrane region" description="Helical" evidence="6">
    <location>
        <begin position="330"/>
        <end position="357"/>
    </location>
</feature>
<evidence type="ECO:0000256" key="3">
    <source>
        <dbReference type="ARBA" id="ARBA00022989"/>
    </source>
</evidence>
<dbReference type="GO" id="GO:0005886">
    <property type="term" value="C:plasma membrane"/>
    <property type="evidence" value="ECO:0007669"/>
    <property type="project" value="TreeGrafter"/>
</dbReference>
<feature type="transmembrane region" description="Helical" evidence="6">
    <location>
        <begin position="186"/>
        <end position="207"/>
    </location>
</feature>
<evidence type="ECO:0000256" key="1">
    <source>
        <dbReference type="ARBA" id="ARBA00004141"/>
    </source>
</evidence>
<feature type="transmembrane region" description="Helical" evidence="6">
    <location>
        <begin position="154"/>
        <end position="174"/>
    </location>
</feature>
<evidence type="ECO:0000256" key="4">
    <source>
        <dbReference type="ARBA" id="ARBA00023136"/>
    </source>
</evidence>
<dbReference type="AlphaFoldDB" id="A0A9P6NJ22"/>
<name>A0A9P6NJ22_9BASI</name>
<evidence type="ECO:0000313" key="8">
    <source>
        <dbReference type="Proteomes" id="UP000886653"/>
    </source>
</evidence>
<keyword evidence="4 6" id="KW-0472">Membrane</keyword>
<evidence type="ECO:0000256" key="5">
    <source>
        <dbReference type="SAM" id="MobiDB-lite"/>
    </source>
</evidence>
<dbReference type="Pfam" id="PF01566">
    <property type="entry name" value="Nramp"/>
    <property type="match status" value="2"/>
</dbReference>
<feature type="transmembrane region" description="Helical" evidence="6">
    <location>
        <begin position="115"/>
        <end position="134"/>
    </location>
</feature>
<dbReference type="Proteomes" id="UP000886653">
    <property type="component" value="Unassembled WGS sequence"/>
</dbReference>
<gene>
    <name evidence="7" type="ORF">CROQUDRAFT_671985</name>
</gene>
<keyword evidence="3 6" id="KW-1133">Transmembrane helix</keyword>
<feature type="transmembrane region" description="Helical" evidence="6">
    <location>
        <begin position="452"/>
        <end position="474"/>
    </location>
</feature>
<dbReference type="GO" id="GO:0030026">
    <property type="term" value="P:intracellular manganese ion homeostasis"/>
    <property type="evidence" value="ECO:0007669"/>
    <property type="project" value="TreeGrafter"/>
</dbReference>
<organism evidence="7 8">
    <name type="scientific">Cronartium quercuum f. sp. fusiforme G11</name>
    <dbReference type="NCBI Taxonomy" id="708437"/>
    <lineage>
        <taxon>Eukaryota</taxon>
        <taxon>Fungi</taxon>
        <taxon>Dikarya</taxon>
        <taxon>Basidiomycota</taxon>
        <taxon>Pucciniomycotina</taxon>
        <taxon>Pucciniomycetes</taxon>
        <taxon>Pucciniales</taxon>
        <taxon>Coleosporiaceae</taxon>
        <taxon>Cronartium</taxon>
    </lineage>
</organism>
<feature type="transmembrane region" description="Helical" evidence="6">
    <location>
        <begin position="70"/>
        <end position="94"/>
    </location>
</feature>